<dbReference type="EMBL" id="JAUOZS010000001">
    <property type="protein sequence ID" value="MDT8903066.1"/>
    <property type="molecule type" value="Genomic_DNA"/>
</dbReference>
<dbReference type="Gene3D" id="1.20.120.1630">
    <property type="match status" value="1"/>
</dbReference>
<keyword evidence="2 5" id="KW-0812">Transmembrane</keyword>
<feature type="transmembrane region" description="Helical" evidence="5">
    <location>
        <begin position="39"/>
        <end position="58"/>
    </location>
</feature>
<evidence type="ECO:0000256" key="3">
    <source>
        <dbReference type="ARBA" id="ARBA00022989"/>
    </source>
</evidence>
<feature type="transmembrane region" description="Helical" evidence="5">
    <location>
        <begin position="70"/>
        <end position="88"/>
    </location>
</feature>
<comment type="caution">
    <text evidence="6">The sequence shown here is derived from an EMBL/GenBank/DDBJ whole genome shotgun (WGS) entry which is preliminary data.</text>
</comment>
<dbReference type="Pfam" id="PF04140">
    <property type="entry name" value="ICMT"/>
    <property type="match status" value="1"/>
</dbReference>
<evidence type="ECO:0000256" key="1">
    <source>
        <dbReference type="ARBA" id="ARBA00004141"/>
    </source>
</evidence>
<dbReference type="PANTHER" id="PTHR43847:SF1">
    <property type="entry name" value="BLL3993 PROTEIN"/>
    <property type="match status" value="1"/>
</dbReference>
<dbReference type="RefSeq" id="WP_413781528.1">
    <property type="nucleotide sequence ID" value="NZ_JAUOZS010000001.1"/>
</dbReference>
<evidence type="ECO:0000313" key="6">
    <source>
        <dbReference type="EMBL" id="MDT8903066.1"/>
    </source>
</evidence>
<keyword evidence="4 5" id="KW-0472">Membrane</keyword>
<keyword evidence="7" id="KW-1185">Reference proteome</keyword>
<evidence type="ECO:0000256" key="4">
    <source>
        <dbReference type="ARBA" id="ARBA00023136"/>
    </source>
</evidence>
<keyword evidence="3 5" id="KW-1133">Transmembrane helix</keyword>
<comment type="subcellular location">
    <subcellularLocation>
        <location evidence="1">Membrane</location>
        <topology evidence="1">Multi-pass membrane protein</topology>
    </subcellularLocation>
</comment>
<dbReference type="InterPro" id="IPR052527">
    <property type="entry name" value="Metal_cation-efflux_comp"/>
</dbReference>
<accession>A0ABU3P4J0</accession>
<name>A0ABU3P4J0_9FIRM</name>
<gene>
    <name evidence="6" type="ORF">Q4T40_17670</name>
</gene>
<reference evidence="6 7" key="1">
    <citation type="submission" date="2023-07" db="EMBL/GenBank/DDBJ databases">
        <title>The novel representative of Negativicutes class, Anaeroselena agilis gen. nov. sp. nov.</title>
        <authorList>
            <person name="Prokofeva M.I."/>
            <person name="Elcheninov A.G."/>
            <person name="Klyukina A."/>
            <person name="Kublanov I.V."/>
            <person name="Frolov E.N."/>
            <person name="Podosokorskaya O.A."/>
        </authorList>
    </citation>
    <scope>NUCLEOTIDE SEQUENCE [LARGE SCALE GENOMIC DNA]</scope>
    <source>
        <strain evidence="6 7">4137-cl</strain>
    </source>
</reference>
<evidence type="ECO:0000313" key="7">
    <source>
        <dbReference type="Proteomes" id="UP001254848"/>
    </source>
</evidence>
<proteinExistence type="predicted"/>
<dbReference type="InterPro" id="IPR007269">
    <property type="entry name" value="ICMT_MeTrfase"/>
</dbReference>
<evidence type="ECO:0000256" key="5">
    <source>
        <dbReference type="SAM" id="Phobius"/>
    </source>
</evidence>
<evidence type="ECO:0000256" key="2">
    <source>
        <dbReference type="ARBA" id="ARBA00022692"/>
    </source>
</evidence>
<dbReference type="Proteomes" id="UP001254848">
    <property type="component" value="Unassembled WGS sequence"/>
</dbReference>
<dbReference type="PANTHER" id="PTHR43847">
    <property type="entry name" value="BLL3993 PROTEIN"/>
    <property type="match status" value="1"/>
</dbReference>
<protein>
    <submittedName>
        <fullName evidence="6">Isoprenylcysteine carboxylmethyltransferase family protein</fullName>
    </submittedName>
</protein>
<organism evidence="6 7">
    <name type="scientific">Anaeroselena agilis</name>
    <dbReference type="NCBI Taxonomy" id="3063788"/>
    <lineage>
        <taxon>Bacteria</taxon>
        <taxon>Bacillati</taxon>
        <taxon>Bacillota</taxon>
        <taxon>Negativicutes</taxon>
        <taxon>Acetonemataceae</taxon>
        <taxon>Anaeroselena</taxon>
    </lineage>
</organism>
<sequence>MVGWLTAAVTAVAVQRLAELVLACRNRRWLLARGAREHGAGHYPLFVALHAGWLAGWLAEALMRGGGPSVLWPLWTALFLTAQILRYWCIVSLGHRWNTRILVLPGIPPVRRGPYRYLRHPNYLAVTVELLCGPLIFGAWLTALAAGLMNAWLLLAVRIPAEEKALAELTE</sequence>